<keyword evidence="1" id="KW-0728">SH3 domain</keyword>
<proteinExistence type="predicted"/>
<dbReference type="SUPFAM" id="SSF50044">
    <property type="entry name" value="SH3-domain"/>
    <property type="match status" value="1"/>
</dbReference>
<name>A0A1Y1Y5K5_9FUNG</name>
<accession>A0A1Y1Y5K5</accession>
<feature type="domain" description="SH3" evidence="2">
    <location>
        <begin position="38"/>
        <end position="98"/>
    </location>
</feature>
<evidence type="ECO:0000313" key="4">
    <source>
        <dbReference type="Proteomes" id="UP000193498"/>
    </source>
</evidence>
<dbReference type="Gene3D" id="2.30.30.40">
    <property type="entry name" value="SH3 Domains"/>
    <property type="match status" value="1"/>
</dbReference>
<dbReference type="InterPro" id="IPR001452">
    <property type="entry name" value="SH3_domain"/>
</dbReference>
<comment type="caution">
    <text evidence="3">The sequence shown here is derived from an EMBL/GenBank/DDBJ whole genome shotgun (WGS) entry which is preliminary data.</text>
</comment>
<sequence>MFRCCLRPKRYSRMTNEKPTDTRSFISSMNVYSSRVVSVVEAVSDYHGDEKHQDTLDFGRGDIIHVIEMKEDYFVGFLQTDPHKNLGRFPANLCKVHKSWLKEKWVESNPTVVSAQDMPTYNTRHIITEKSPTYAMSAPTYVNIII</sequence>
<dbReference type="SMART" id="SM00326">
    <property type="entry name" value="SH3"/>
    <property type="match status" value="1"/>
</dbReference>
<protein>
    <recommendedName>
        <fullName evidence="2">SH3 domain-containing protein</fullName>
    </recommendedName>
</protein>
<dbReference type="InterPro" id="IPR036028">
    <property type="entry name" value="SH3-like_dom_sf"/>
</dbReference>
<dbReference type="EMBL" id="MCFE01000242">
    <property type="protein sequence ID" value="ORX93258.1"/>
    <property type="molecule type" value="Genomic_DNA"/>
</dbReference>
<dbReference type="InParanoid" id="A0A1Y1Y5K5"/>
<evidence type="ECO:0000256" key="1">
    <source>
        <dbReference type="ARBA" id="ARBA00022443"/>
    </source>
</evidence>
<reference evidence="3 4" key="1">
    <citation type="submission" date="2016-07" db="EMBL/GenBank/DDBJ databases">
        <title>Pervasive Adenine N6-methylation of Active Genes in Fungi.</title>
        <authorList>
            <consortium name="DOE Joint Genome Institute"/>
            <person name="Mondo S.J."/>
            <person name="Dannebaum R.O."/>
            <person name="Kuo R.C."/>
            <person name="Labutti K."/>
            <person name="Haridas S."/>
            <person name="Kuo A."/>
            <person name="Salamov A."/>
            <person name="Ahrendt S.R."/>
            <person name="Lipzen A."/>
            <person name="Sullivan W."/>
            <person name="Andreopoulos W.B."/>
            <person name="Clum A."/>
            <person name="Lindquist E."/>
            <person name="Daum C."/>
            <person name="Ramamoorthy G.K."/>
            <person name="Gryganskyi A."/>
            <person name="Culley D."/>
            <person name="Magnuson J.K."/>
            <person name="James T.Y."/>
            <person name="O'Malley M.A."/>
            <person name="Stajich J.E."/>
            <person name="Spatafora J.W."/>
            <person name="Visel A."/>
            <person name="Grigoriev I.V."/>
        </authorList>
    </citation>
    <scope>NUCLEOTIDE SEQUENCE [LARGE SCALE GENOMIC DNA]</scope>
    <source>
        <strain evidence="3 4">CBS 931.73</strain>
    </source>
</reference>
<evidence type="ECO:0000259" key="2">
    <source>
        <dbReference type="SMART" id="SM00326"/>
    </source>
</evidence>
<organism evidence="3 4">
    <name type="scientific">Basidiobolus meristosporus CBS 931.73</name>
    <dbReference type="NCBI Taxonomy" id="1314790"/>
    <lineage>
        <taxon>Eukaryota</taxon>
        <taxon>Fungi</taxon>
        <taxon>Fungi incertae sedis</taxon>
        <taxon>Zoopagomycota</taxon>
        <taxon>Entomophthoromycotina</taxon>
        <taxon>Basidiobolomycetes</taxon>
        <taxon>Basidiobolales</taxon>
        <taxon>Basidiobolaceae</taxon>
        <taxon>Basidiobolus</taxon>
    </lineage>
</organism>
<gene>
    <name evidence="3" type="ORF">K493DRAFT_375548</name>
</gene>
<dbReference type="AlphaFoldDB" id="A0A1Y1Y5K5"/>
<evidence type="ECO:0000313" key="3">
    <source>
        <dbReference type="EMBL" id="ORX93258.1"/>
    </source>
</evidence>
<dbReference type="Proteomes" id="UP000193498">
    <property type="component" value="Unassembled WGS sequence"/>
</dbReference>
<keyword evidence="4" id="KW-1185">Reference proteome</keyword>